<dbReference type="SUPFAM" id="SSF142433">
    <property type="entry name" value="CinA-like"/>
    <property type="match status" value="1"/>
</dbReference>
<evidence type="ECO:0000259" key="1">
    <source>
        <dbReference type="SMART" id="SM00852"/>
    </source>
</evidence>
<dbReference type="AlphaFoldDB" id="A0A160V8D8"/>
<dbReference type="PANTHER" id="PTHR13939:SF0">
    <property type="entry name" value="NMN AMIDOHYDROLASE-LIKE PROTEIN YFAY"/>
    <property type="match status" value="1"/>
</dbReference>
<dbReference type="SUPFAM" id="SSF53218">
    <property type="entry name" value="Molybdenum cofactor biosynthesis proteins"/>
    <property type="match status" value="1"/>
</dbReference>
<dbReference type="Pfam" id="PF00994">
    <property type="entry name" value="MoCF_biosynth"/>
    <property type="match status" value="1"/>
</dbReference>
<dbReference type="Pfam" id="PF02464">
    <property type="entry name" value="CinA"/>
    <property type="match status" value="1"/>
</dbReference>
<dbReference type="InterPro" id="IPR036425">
    <property type="entry name" value="MoaB/Mog-like_dom_sf"/>
</dbReference>
<feature type="domain" description="MoaB/Mog" evidence="1">
    <location>
        <begin position="4"/>
        <end position="171"/>
    </location>
</feature>
<dbReference type="Gene3D" id="3.30.70.2860">
    <property type="match status" value="1"/>
</dbReference>
<dbReference type="InterPro" id="IPR008136">
    <property type="entry name" value="CinA_C"/>
</dbReference>
<dbReference type="NCBIfam" id="TIGR00200">
    <property type="entry name" value="cinA_nterm"/>
    <property type="match status" value="1"/>
</dbReference>
<dbReference type="Pfam" id="PF18146">
    <property type="entry name" value="CinA_KH"/>
    <property type="match status" value="1"/>
</dbReference>
<dbReference type="CDD" id="cd00885">
    <property type="entry name" value="cinA"/>
    <property type="match status" value="1"/>
</dbReference>
<name>A0A160V8D8_9ZZZZ</name>
<dbReference type="InterPro" id="IPR001453">
    <property type="entry name" value="MoaB/Mog_dom"/>
</dbReference>
<dbReference type="NCBIfam" id="NF001813">
    <property type="entry name" value="PRK00549.1"/>
    <property type="match status" value="1"/>
</dbReference>
<proteinExistence type="inferred from homology"/>
<evidence type="ECO:0000313" key="2">
    <source>
        <dbReference type="EMBL" id="CUV02028.1"/>
    </source>
</evidence>
<sequence length="410" mass="44587">MKAEIMGIGTELLMGELTDTNSSWIASQLPALGIELQWVSIIGDDLPRLTEAFKQGMERSDIIFTTGGLGPTQDDLTREAIAAAFGETPIIQQEVVEDLERYFAARGGPMPQHNIKQANLIPSARFVPNRNGTAPGWWAERDGKIIICMPGPPGENQSMWEEQVEPQLAGLVEDEVTITRNIKTMGMSEGAVDEIVSEFFGVENPYLGIYSKADGIHLRVIARAKDTTTARTMIAPVEKAIHERLGEYVWGYDDDTPEQAAGKSLMERGLSVAVMEMCTGGALANSITDNPNSVSYFKGGNVAYDGAALRSCGVPGEVMEKHGVVSQETANAMAEAVRRQLNADVGIAVTGVPGPGEFEGKPLGLAYICVSNGEKIREMEMRLPPRRVTIKRRVPNQTLIELRRLVEETG</sequence>
<dbReference type="NCBIfam" id="TIGR00199">
    <property type="entry name" value="PncC_domain"/>
    <property type="match status" value="1"/>
</dbReference>
<organism evidence="2">
    <name type="scientific">hydrothermal vent metagenome</name>
    <dbReference type="NCBI Taxonomy" id="652676"/>
    <lineage>
        <taxon>unclassified sequences</taxon>
        <taxon>metagenomes</taxon>
        <taxon>ecological metagenomes</taxon>
    </lineage>
</organism>
<dbReference type="InterPro" id="IPR036653">
    <property type="entry name" value="CinA-like_C"/>
</dbReference>
<dbReference type="Gene3D" id="3.40.980.10">
    <property type="entry name" value="MoaB/Mog-like domain"/>
    <property type="match status" value="1"/>
</dbReference>
<dbReference type="InterPro" id="IPR041424">
    <property type="entry name" value="CinA_KH"/>
</dbReference>
<dbReference type="NCBIfam" id="TIGR00177">
    <property type="entry name" value="molyb_syn"/>
    <property type="match status" value="1"/>
</dbReference>
<protein>
    <submittedName>
        <fullName evidence="2">Molybdopterin binding motif, CinA N-terminal domain / C-terminal domain of CinA type S</fullName>
    </submittedName>
</protein>
<dbReference type="HAMAP" id="MF_00226_B">
    <property type="entry name" value="CinA_B"/>
    <property type="match status" value="1"/>
</dbReference>
<accession>A0A160V8D8</accession>
<dbReference type="InterPro" id="IPR050101">
    <property type="entry name" value="CinA"/>
</dbReference>
<dbReference type="EMBL" id="FAXA01000168">
    <property type="protein sequence ID" value="CUV02028.1"/>
    <property type="molecule type" value="Genomic_DNA"/>
</dbReference>
<dbReference type="Gene3D" id="3.90.950.20">
    <property type="entry name" value="CinA-like"/>
    <property type="match status" value="1"/>
</dbReference>
<gene>
    <name evidence="2" type="ORF">MGWOODY_Clf611</name>
</gene>
<dbReference type="PANTHER" id="PTHR13939">
    <property type="entry name" value="NICOTINAMIDE-NUCLEOTIDE AMIDOHYDROLASE PNCC"/>
    <property type="match status" value="1"/>
</dbReference>
<dbReference type="InterPro" id="IPR008135">
    <property type="entry name" value="Competence-induced_CinA"/>
</dbReference>
<dbReference type="PIRSF" id="PIRSF006728">
    <property type="entry name" value="CinA"/>
    <property type="match status" value="1"/>
</dbReference>
<dbReference type="SMART" id="SM00852">
    <property type="entry name" value="MoCF_biosynth"/>
    <property type="match status" value="1"/>
</dbReference>
<reference evidence="2" key="1">
    <citation type="submission" date="2015-10" db="EMBL/GenBank/DDBJ databases">
        <authorList>
            <person name="Gilbert D.G."/>
        </authorList>
    </citation>
    <scope>NUCLEOTIDE SEQUENCE</scope>
</reference>